<gene>
    <name evidence="1" type="ORF">AYL99_00881</name>
</gene>
<evidence type="ECO:0000313" key="2">
    <source>
        <dbReference type="Proteomes" id="UP000078343"/>
    </source>
</evidence>
<evidence type="ECO:0000313" key="1">
    <source>
        <dbReference type="EMBL" id="OAP64909.1"/>
    </source>
</evidence>
<dbReference type="RefSeq" id="XP_018698276.1">
    <property type="nucleotide sequence ID" value="XM_018832397.1"/>
</dbReference>
<dbReference type="GeneID" id="30005051"/>
<organism evidence="1 2">
    <name type="scientific">Fonsecaea erecta</name>
    <dbReference type="NCBI Taxonomy" id="1367422"/>
    <lineage>
        <taxon>Eukaryota</taxon>
        <taxon>Fungi</taxon>
        <taxon>Dikarya</taxon>
        <taxon>Ascomycota</taxon>
        <taxon>Pezizomycotina</taxon>
        <taxon>Eurotiomycetes</taxon>
        <taxon>Chaetothyriomycetidae</taxon>
        <taxon>Chaetothyriales</taxon>
        <taxon>Herpotrichiellaceae</taxon>
        <taxon>Fonsecaea</taxon>
    </lineage>
</organism>
<dbReference type="AlphaFoldDB" id="A0A178ZYN4"/>
<protein>
    <submittedName>
        <fullName evidence="1">Uncharacterized protein</fullName>
    </submittedName>
</protein>
<dbReference type="Proteomes" id="UP000078343">
    <property type="component" value="Unassembled WGS sequence"/>
</dbReference>
<reference evidence="1 2" key="1">
    <citation type="submission" date="2016-04" db="EMBL/GenBank/DDBJ databases">
        <title>Draft genome of Fonsecaea erecta CBS 125763.</title>
        <authorList>
            <person name="Weiss V.A."/>
            <person name="Vicente V.A."/>
            <person name="Raittz R.T."/>
            <person name="Moreno L.F."/>
            <person name="De Souza E.M."/>
            <person name="Pedrosa F.O."/>
            <person name="Steffens M.B."/>
            <person name="Faoro H."/>
            <person name="Tadra-Sfeir M.Z."/>
            <person name="Najafzadeh M.J."/>
            <person name="Felipe M.S."/>
            <person name="Teixeira M."/>
            <person name="Sun J."/>
            <person name="Xi L."/>
            <person name="Gomes R."/>
            <person name="De Azevedo C.M."/>
            <person name="Salgado C.G."/>
            <person name="Da Silva M.B."/>
            <person name="Nascimento M.F."/>
            <person name="Queiroz-Telles F."/>
            <person name="Attili D.S."/>
            <person name="Gorbushina A."/>
        </authorList>
    </citation>
    <scope>NUCLEOTIDE SEQUENCE [LARGE SCALE GENOMIC DNA]</scope>
    <source>
        <strain evidence="1 2">CBS 125763</strain>
    </source>
</reference>
<comment type="caution">
    <text evidence="1">The sequence shown here is derived from an EMBL/GenBank/DDBJ whole genome shotgun (WGS) entry which is preliminary data.</text>
</comment>
<keyword evidence="2" id="KW-1185">Reference proteome</keyword>
<dbReference type="OrthoDB" id="4161159at2759"/>
<sequence>MASTSSATTTSSQDISTTATTARILVNLEKMGASLRRSGRRLSSRLREHWADAPKSPKADVWRGTSYLPYGMETAAEAEESVEMACFAWWSLPTAQKNQPLFQRTQEVFDSTSDILSGERL</sequence>
<name>A0A178ZYN4_9EURO</name>
<accession>A0A178ZYN4</accession>
<proteinExistence type="predicted"/>
<dbReference type="EMBL" id="LVYI01000001">
    <property type="protein sequence ID" value="OAP64909.1"/>
    <property type="molecule type" value="Genomic_DNA"/>
</dbReference>